<dbReference type="GO" id="GO:0016705">
    <property type="term" value="F:oxidoreductase activity, acting on paired donors, with incorporation or reduction of molecular oxygen"/>
    <property type="evidence" value="ECO:0007669"/>
    <property type="project" value="InterPro"/>
</dbReference>
<protein>
    <submittedName>
        <fullName evidence="9">(wild Malaysian banana) hypothetical protein</fullName>
    </submittedName>
</protein>
<dbReference type="GO" id="GO:0020037">
    <property type="term" value="F:heme binding"/>
    <property type="evidence" value="ECO:0007669"/>
    <property type="project" value="InterPro"/>
</dbReference>
<evidence type="ECO:0000256" key="6">
    <source>
        <dbReference type="ARBA" id="ARBA00023136"/>
    </source>
</evidence>
<gene>
    <name evidence="9" type="ORF">GSMUA_213150.1</name>
</gene>
<dbReference type="Pfam" id="PF00067">
    <property type="entry name" value="p450"/>
    <property type="match status" value="1"/>
</dbReference>
<dbReference type="GO" id="GO:0005506">
    <property type="term" value="F:iron ion binding"/>
    <property type="evidence" value="ECO:0007669"/>
    <property type="project" value="InterPro"/>
</dbReference>
<keyword evidence="4" id="KW-1133">Transmembrane helix</keyword>
<dbReference type="SUPFAM" id="SSF48264">
    <property type="entry name" value="Cytochrome P450"/>
    <property type="match status" value="1"/>
</dbReference>
<dbReference type="InterPro" id="IPR050193">
    <property type="entry name" value="Cytochrome_P450_71"/>
</dbReference>
<dbReference type="PRINTS" id="PR00463">
    <property type="entry name" value="EP450I"/>
</dbReference>
<dbReference type="InterPro" id="IPR002401">
    <property type="entry name" value="Cyt_P450_E_grp-I"/>
</dbReference>
<comment type="cofactor">
    <cofactor evidence="7">
        <name>heme</name>
        <dbReference type="ChEBI" id="CHEBI:30413"/>
    </cofactor>
</comment>
<dbReference type="Gene3D" id="1.10.630.10">
    <property type="entry name" value="Cytochrome P450"/>
    <property type="match status" value="1"/>
</dbReference>
<organism evidence="9">
    <name type="scientific">Musa acuminata subsp. malaccensis</name>
    <name type="common">Wild banana</name>
    <name type="synonym">Musa malaccensis</name>
    <dbReference type="NCBI Taxonomy" id="214687"/>
    <lineage>
        <taxon>Eukaryota</taxon>
        <taxon>Viridiplantae</taxon>
        <taxon>Streptophyta</taxon>
        <taxon>Embryophyta</taxon>
        <taxon>Tracheophyta</taxon>
        <taxon>Spermatophyta</taxon>
        <taxon>Magnoliopsida</taxon>
        <taxon>Liliopsida</taxon>
        <taxon>Zingiberales</taxon>
        <taxon>Musaceae</taxon>
        <taxon>Musa</taxon>
    </lineage>
</organism>
<dbReference type="GO" id="GO:0016020">
    <property type="term" value="C:membrane"/>
    <property type="evidence" value="ECO:0007669"/>
    <property type="project" value="UniProtKB-SubCell"/>
</dbReference>
<evidence type="ECO:0000256" key="1">
    <source>
        <dbReference type="ARBA" id="ARBA00004167"/>
    </source>
</evidence>
<keyword evidence="3" id="KW-0812">Transmembrane</keyword>
<evidence type="ECO:0000256" key="5">
    <source>
        <dbReference type="ARBA" id="ARBA00023002"/>
    </source>
</evidence>
<accession>A0A8D7AIJ3</accession>
<keyword evidence="7 8" id="KW-0408">Iron</keyword>
<evidence type="ECO:0000256" key="3">
    <source>
        <dbReference type="ARBA" id="ARBA00022692"/>
    </source>
</evidence>
<dbReference type="InterPro" id="IPR001128">
    <property type="entry name" value="Cyt_P450"/>
</dbReference>
<dbReference type="PROSITE" id="PS00086">
    <property type="entry name" value="CYTOCHROME_P450"/>
    <property type="match status" value="1"/>
</dbReference>
<dbReference type="PANTHER" id="PTHR47956:SF5">
    <property type="entry name" value="CYTOCHROME P450 71B25-RELATED"/>
    <property type="match status" value="1"/>
</dbReference>
<feature type="binding site" description="axial binding residue" evidence="7">
    <location>
        <position position="127"/>
    </location>
    <ligand>
        <name>heme</name>
        <dbReference type="ChEBI" id="CHEBI:30413"/>
    </ligand>
    <ligandPart>
        <name>Fe</name>
        <dbReference type="ChEBI" id="CHEBI:18248"/>
    </ligandPart>
</feature>
<keyword evidence="8" id="KW-0503">Monooxygenase</keyword>
<evidence type="ECO:0000256" key="4">
    <source>
        <dbReference type="ARBA" id="ARBA00022989"/>
    </source>
</evidence>
<dbReference type="InterPro" id="IPR036396">
    <property type="entry name" value="Cyt_P450_sf"/>
</dbReference>
<comment type="subcellular location">
    <subcellularLocation>
        <location evidence="1">Membrane</location>
        <topology evidence="1">Single-pass membrane protein</topology>
    </subcellularLocation>
</comment>
<dbReference type="GO" id="GO:0004497">
    <property type="term" value="F:monooxygenase activity"/>
    <property type="evidence" value="ECO:0007669"/>
    <property type="project" value="UniProtKB-KW"/>
</dbReference>
<dbReference type="InterPro" id="IPR017972">
    <property type="entry name" value="Cyt_P450_CS"/>
</dbReference>
<proteinExistence type="inferred from homology"/>
<reference evidence="9" key="1">
    <citation type="submission" date="2021-03" db="EMBL/GenBank/DDBJ databases">
        <authorList>
            <consortium name="Genoscope - CEA"/>
            <person name="William W."/>
        </authorList>
    </citation>
    <scope>NUCLEOTIDE SEQUENCE</scope>
    <source>
        <strain evidence="9">Doubled-haploid Pahang</strain>
    </source>
</reference>
<keyword evidence="7 8" id="KW-0349">Heme</keyword>
<keyword evidence="5 8" id="KW-0560">Oxidoreductase</keyword>
<dbReference type="AlphaFoldDB" id="A0A8D7AIJ3"/>
<sequence>MVELIRQPELMKRAQDEVRGCVRSKGEAEESDLHQLHFFKCVVKETMRLHRPAPLLIPRETMQHFKLNGYDILPKTWMYVNAWAIGRDPNSWGRPHVFDPQRFMHDSMEANGQDFKLIPFGEGRRICPAKNLGMLMVELVLANLLYSFDWHLPPVMVKEDISMEEASGLTVNRVYALCLMATKYDASTA</sequence>
<dbReference type="PANTHER" id="PTHR47956">
    <property type="entry name" value="CYTOCHROME P450 71B11-RELATED"/>
    <property type="match status" value="1"/>
</dbReference>
<evidence type="ECO:0000256" key="2">
    <source>
        <dbReference type="ARBA" id="ARBA00010617"/>
    </source>
</evidence>
<name>A0A8D7AIJ3_MUSAM</name>
<dbReference type="EMBL" id="HG996468">
    <property type="protein sequence ID" value="CAG1849729.1"/>
    <property type="molecule type" value="Genomic_DNA"/>
</dbReference>
<evidence type="ECO:0000313" key="9">
    <source>
        <dbReference type="EMBL" id="CAG1849729.1"/>
    </source>
</evidence>
<evidence type="ECO:0000256" key="7">
    <source>
        <dbReference type="PIRSR" id="PIRSR602401-1"/>
    </source>
</evidence>
<dbReference type="PRINTS" id="PR00385">
    <property type="entry name" value="P450"/>
</dbReference>
<keyword evidence="7 8" id="KW-0479">Metal-binding</keyword>
<comment type="similarity">
    <text evidence="2 8">Belongs to the cytochrome P450 family.</text>
</comment>
<keyword evidence="6" id="KW-0472">Membrane</keyword>
<evidence type="ECO:0000256" key="8">
    <source>
        <dbReference type="RuleBase" id="RU000461"/>
    </source>
</evidence>